<sequence>MGAYEVYVSQYVLGGLSVLCSLASIAIVLWVWMKQPSSKESPSFCLTLWISIADLPLRVSDFFSVPLSYPEGYPTSRSFARFMLWLNFFGCFWFIYLTSMITLDLQLVFFHRLPRQARIRRWYPMLGTVIAALLSIPYLCFPNVRLSYNGVLMVGYEGSPALRAFILWNNIFMHLGIVYSLVVVIAVCIKVFISQSHLRRFDEGEHSKAMSRALIRNTRLIIAYPVVLFVVYVPYVLASWFNSYIPGYFAMRWTWFSNLLFASQGIFSFAILLFHPVMLSTYRQNNFGFSSLWSQVSRRLGGTGGSTYNTSLSNTNGSNNRSYPYSTAASNTQKLDPSSVGGVDVQTIPPQIKTMDMGPGVTGFFDGHYSECDTHTTSSVHKLKGLEGIEAINLGDPDDIEKAASEKYPLLDDPTCL</sequence>
<feature type="transmembrane region" description="Helical" evidence="2">
    <location>
        <begin position="220"/>
        <end position="241"/>
    </location>
</feature>
<feature type="region of interest" description="Disordered" evidence="1">
    <location>
        <begin position="307"/>
        <end position="343"/>
    </location>
</feature>
<dbReference type="OrthoDB" id="5526552at2759"/>
<gene>
    <name evidence="3" type="ORF">IWQ62_005922</name>
</gene>
<dbReference type="Proteomes" id="UP001150925">
    <property type="component" value="Unassembled WGS sequence"/>
</dbReference>
<feature type="transmembrane region" description="Helical" evidence="2">
    <location>
        <begin position="171"/>
        <end position="193"/>
    </location>
</feature>
<keyword evidence="4" id="KW-1185">Reference proteome</keyword>
<evidence type="ECO:0000256" key="1">
    <source>
        <dbReference type="SAM" id="MobiDB-lite"/>
    </source>
</evidence>
<feature type="transmembrane region" description="Helical" evidence="2">
    <location>
        <begin position="85"/>
        <end position="110"/>
    </location>
</feature>
<feature type="transmembrane region" description="Helical" evidence="2">
    <location>
        <begin position="122"/>
        <end position="144"/>
    </location>
</feature>
<dbReference type="SUPFAM" id="SSF81321">
    <property type="entry name" value="Family A G protein-coupled receptor-like"/>
    <property type="match status" value="1"/>
</dbReference>
<keyword evidence="2" id="KW-0812">Transmembrane</keyword>
<dbReference type="Gene3D" id="1.20.1070.10">
    <property type="entry name" value="Rhodopsin 7-helix transmembrane proteins"/>
    <property type="match status" value="1"/>
</dbReference>
<organism evidence="3 4">
    <name type="scientific">Dispira parvispora</name>
    <dbReference type="NCBI Taxonomy" id="1520584"/>
    <lineage>
        <taxon>Eukaryota</taxon>
        <taxon>Fungi</taxon>
        <taxon>Fungi incertae sedis</taxon>
        <taxon>Zoopagomycota</taxon>
        <taxon>Kickxellomycotina</taxon>
        <taxon>Dimargaritomycetes</taxon>
        <taxon>Dimargaritales</taxon>
        <taxon>Dimargaritaceae</taxon>
        <taxon>Dispira</taxon>
    </lineage>
</organism>
<feature type="compositionally biased region" description="Low complexity" evidence="1">
    <location>
        <begin position="307"/>
        <end position="322"/>
    </location>
</feature>
<feature type="transmembrane region" description="Helical" evidence="2">
    <location>
        <begin position="253"/>
        <end position="274"/>
    </location>
</feature>
<feature type="transmembrane region" description="Helical" evidence="2">
    <location>
        <begin position="12"/>
        <end position="32"/>
    </location>
</feature>
<feature type="compositionally biased region" description="Polar residues" evidence="1">
    <location>
        <begin position="323"/>
        <end position="336"/>
    </location>
</feature>
<evidence type="ECO:0000313" key="4">
    <source>
        <dbReference type="Proteomes" id="UP001150925"/>
    </source>
</evidence>
<reference evidence="3" key="1">
    <citation type="submission" date="2022-07" db="EMBL/GenBank/DDBJ databases">
        <title>Phylogenomic reconstructions and comparative analyses of Kickxellomycotina fungi.</title>
        <authorList>
            <person name="Reynolds N.K."/>
            <person name="Stajich J.E."/>
            <person name="Barry K."/>
            <person name="Grigoriev I.V."/>
            <person name="Crous P."/>
            <person name="Smith M.E."/>
        </authorList>
    </citation>
    <scope>NUCLEOTIDE SEQUENCE</scope>
    <source>
        <strain evidence="3">RSA 1196</strain>
    </source>
</reference>
<accession>A0A9W8AP07</accession>
<dbReference type="EMBL" id="JANBPY010002781">
    <property type="protein sequence ID" value="KAJ1953731.1"/>
    <property type="molecule type" value="Genomic_DNA"/>
</dbReference>
<proteinExistence type="predicted"/>
<keyword evidence="2" id="KW-1133">Transmembrane helix</keyword>
<comment type="caution">
    <text evidence="3">The sequence shown here is derived from an EMBL/GenBank/DDBJ whole genome shotgun (WGS) entry which is preliminary data.</text>
</comment>
<dbReference type="AlphaFoldDB" id="A0A9W8AP07"/>
<protein>
    <submittedName>
        <fullName evidence="3">Uncharacterized protein</fullName>
    </submittedName>
</protein>
<evidence type="ECO:0000256" key="2">
    <source>
        <dbReference type="SAM" id="Phobius"/>
    </source>
</evidence>
<keyword evidence="2" id="KW-0472">Membrane</keyword>
<name>A0A9W8AP07_9FUNG</name>
<evidence type="ECO:0000313" key="3">
    <source>
        <dbReference type="EMBL" id="KAJ1953731.1"/>
    </source>
</evidence>